<dbReference type="EMBL" id="CP010429">
    <property type="protein sequence ID" value="AKD54826.1"/>
    <property type="molecule type" value="Genomic_DNA"/>
</dbReference>
<dbReference type="InterPro" id="IPR036388">
    <property type="entry name" value="WH-like_DNA-bd_sf"/>
</dbReference>
<evidence type="ECO:0000313" key="3">
    <source>
        <dbReference type="Proteomes" id="UP000033054"/>
    </source>
</evidence>
<dbReference type="PANTHER" id="PTHR33164">
    <property type="entry name" value="TRANSCRIPTIONAL REGULATOR, MARR FAMILY"/>
    <property type="match status" value="1"/>
</dbReference>
<organism evidence="2 3">
    <name type="scientific">Spirosoma radiotolerans</name>
    <dbReference type="NCBI Taxonomy" id="1379870"/>
    <lineage>
        <taxon>Bacteria</taxon>
        <taxon>Pseudomonadati</taxon>
        <taxon>Bacteroidota</taxon>
        <taxon>Cytophagia</taxon>
        <taxon>Cytophagales</taxon>
        <taxon>Cytophagaceae</taxon>
        <taxon>Spirosoma</taxon>
    </lineage>
</organism>
<dbReference type="AlphaFoldDB" id="A0A0E3V6T8"/>
<dbReference type="RefSeq" id="WP_052731112.1">
    <property type="nucleotide sequence ID" value="NZ_CP010429.1"/>
</dbReference>
<proteinExistence type="predicted"/>
<dbReference type="GO" id="GO:0006950">
    <property type="term" value="P:response to stress"/>
    <property type="evidence" value="ECO:0007669"/>
    <property type="project" value="TreeGrafter"/>
</dbReference>
<dbReference type="InterPro" id="IPR036390">
    <property type="entry name" value="WH_DNA-bd_sf"/>
</dbReference>
<protein>
    <submittedName>
        <fullName evidence="2">MarR family transcriptional regulator</fullName>
    </submittedName>
</protein>
<dbReference type="HOGENOM" id="CLU_083287_18_6_10"/>
<reference evidence="2 3" key="1">
    <citation type="journal article" date="2014" name="Curr. Microbiol.">
        <title>Spirosoma radiotolerans sp. nov., a gamma-radiation-resistant bacterium isolated from gamma ray-irradiated soil.</title>
        <authorList>
            <person name="Lee J.J."/>
            <person name="Srinivasan S."/>
            <person name="Lim S."/>
            <person name="Joe M."/>
            <person name="Im S."/>
            <person name="Bae S.I."/>
            <person name="Park K.R."/>
            <person name="Han J.H."/>
            <person name="Park S.H."/>
            <person name="Joo B.M."/>
            <person name="Park S.J."/>
            <person name="Kim M.K."/>
        </authorList>
    </citation>
    <scope>NUCLEOTIDE SEQUENCE [LARGE SCALE GENOMIC DNA]</scope>
    <source>
        <strain evidence="2 3">DG5A</strain>
    </source>
</reference>
<keyword evidence="3" id="KW-1185">Reference proteome</keyword>
<dbReference type="PROSITE" id="PS50995">
    <property type="entry name" value="HTH_MARR_2"/>
    <property type="match status" value="1"/>
</dbReference>
<dbReference type="PANTHER" id="PTHR33164:SF95">
    <property type="entry name" value="TRANSCRIPTIONAL REGULATOR"/>
    <property type="match status" value="1"/>
</dbReference>
<feature type="domain" description="HTH marR-type" evidence="1">
    <location>
        <begin position="18"/>
        <end position="154"/>
    </location>
</feature>
<dbReference type="PRINTS" id="PR00598">
    <property type="entry name" value="HTHMARR"/>
</dbReference>
<dbReference type="Pfam" id="PF12802">
    <property type="entry name" value="MarR_2"/>
    <property type="match status" value="1"/>
</dbReference>
<dbReference type="SMART" id="SM00347">
    <property type="entry name" value="HTH_MARR"/>
    <property type="match status" value="1"/>
</dbReference>
<accession>A0A0E3V6T8</accession>
<evidence type="ECO:0000313" key="2">
    <source>
        <dbReference type="EMBL" id="AKD54826.1"/>
    </source>
</evidence>
<dbReference type="KEGG" id="srd:SD10_07800"/>
<name>A0A0E3V6T8_9BACT</name>
<dbReference type="PATRIC" id="fig|1379870.5.peg.1693"/>
<dbReference type="InterPro" id="IPR039422">
    <property type="entry name" value="MarR/SlyA-like"/>
</dbReference>
<dbReference type="GO" id="GO:0003700">
    <property type="term" value="F:DNA-binding transcription factor activity"/>
    <property type="evidence" value="ECO:0007669"/>
    <property type="project" value="InterPro"/>
</dbReference>
<dbReference type="Gene3D" id="1.10.10.10">
    <property type="entry name" value="Winged helix-like DNA-binding domain superfamily/Winged helix DNA-binding domain"/>
    <property type="match status" value="1"/>
</dbReference>
<evidence type="ECO:0000259" key="1">
    <source>
        <dbReference type="PROSITE" id="PS50995"/>
    </source>
</evidence>
<dbReference type="Proteomes" id="UP000033054">
    <property type="component" value="Chromosome"/>
</dbReference>
<dbReference type="InterPro" id="IPR000835">
    <property type="entry name" value="HTH_MarR-typ"/>
</dbReference>
<gene>
    <name evidence="2" type="ORF">SD10_07800</name>
</gene>
<dbReference type="SUPFAM" id="SSF46785">
    <property type="entry name" value="Winged helix' DNA-binding domain"/>
    <property type="match status" value="1"/>
</dbReference>
<sequence length="158" mass="18246">MTVVKEKELQARFTERMGTQAIFMVSHVSHLLARKANRELARLGFTLQIEQFPVLFIAYFSGDDLLSQQDIANFLQKDKSGIQRSIRTLERDGYLRIVPDSDDRRKNLVRLTPAGKMIIEQALKTTETIDQEVMSQLTTDERETFSRITRKIASLLEK</sequence>
<dbReference type="STRING" id="1379870.SD10_07800"/>